<comment type="catalytic activity">
    <reaction evidence="11 12">
        <text>uridine(1498) in 16S rRNA + S-adenosyl-L-methionine = N(3)-methyluridine(1498) in 16S rRNA + S-adenosyl-L-homocysteine + H(+)</text>
        <dbReference type="Rhea" id="RHEA:42920"/>
        <dbReference type="Rhea" id="RHEA-COMP:10283"/>
        <dbReference type="Rhea" id="RHEA-COMP:10284"/>
        <dbReference type="ChEBI" id="CHEBI:15378"/>
        <dbReference type="ChEBI" id="CHEBI:57856"/>
        <dbReference type="ChEBI" id="CHEBI:59789"/>
        <dbReference type="ChEBI" id="CHEBI:65315"/>
        <dbReference type="ChEBI" id="CHEBI:74502"/>
        <dbReference type="EC" id="2.1.1.193"/>
    </reaction>
</comment>
<evidence type="ECO:0000256" key="8">
    <source>
        <dbReference type="ARBA" id="ARBA00022679"/>
    </source>
</evidence>
<comment type="caution">
    <text evidence="15">The sequence shown here is derived from an EMBL/GenBank/DDBJ whole genome shotgun (WGS) entry which is preliminary data.</text>
</comment>
<evidence type="ECO:0000256" key="10">
    <source>
        <dbReference type="ARBA" id="ARBA00025699"/>
    </source>
</evidence>
<gene>
    <name evidence="15" type="ORF">IAC61_01215</name>
</gene>
<reference evidence="15" key="1">
    <citation type="submission" date="2020-10" db="EMBL/GenBank/DDBJ databases">
        <authorList>
            <person name="Gilroy R."/>
        </authorList>
    </citation>
    <scope>NUCLEOTIDE SEQUENCE</scope>
    <source>
        <strain evidence="15">17113</strain>
    </source>
</reference>
<dbReference type="NCBIfam" id="TIGR00046">
    <property type="entry name" value="RsmE family RNA methyltransferase"/>
    <property type="match status" value="1"/>
</dbReference>
<evidence type="ECO:0000313" key="16">
    <source>
        <dbReference type="Proteomes" id="UP000823634"/>
    </source>
</evidence>
<dbReference type="PIRSF" id="PIRSF015601">
    <property type="entry name" value="MTase_slr0722"/>
    <property type="match status" value="1"/>
</dbReference>
<evidence type="ECO:0000259" key="13">
    <source>
        <dbReference type="Pfam" id="PF04452"/>
    </source>
</evidence>
<evidence type="ECO:0000256" key="5">
    <source>
        <dbReference type="ARBA" id="ARBA00022490"/>
    </source>
</evidence>
<evidence type="ECO:0000256" key="12">
    <source>
        <dbReference type="PIRNR" id="PIRNR015601"/>
    </source>
</evidence>
<dbReference type="Proteomes" id="UP000823634">
    <property type="component" value="Unassembled WGS sequence"/>
</dbReference>
<keyword evidence="7 12" id="KW-0489">Methyltransferase</keyword>
<feature type="domain" description="Ribosomal RNA small subunit methyltransferase E PUA-like" evidence="14">
    <location>
        <begin position="17"/>
        <end position="51"/>
    </location>
</feature>
<sequence length="231" mass="25620">MQHYFGAFSSGVAYLSKEDEHHALNVNRLRLDEEVEISEGGKTYLCRVSSLHPLRFALLRELESREPSIRLSLAFSMLKSDYNELIVLKGTEIGVSEFLPFVSKRTILPIEAANKKVARLRKIAKEGAEQCRRGLIPEVKEAKTLRELDFSAYPTKLFAYEEMAMAGQSLLSCQLEGDCLLIVGPEGGFAKEEASYLLEKGFAPISLGKRILRAETAAIFGCSVLIARSGS</sequence>
<dbReference type="Gene3D" id="3.40.1280.10">
    <property type="match status" value="1"/>
</dbReference>
<reference evidence="15" key="2">
    <citation type="journal article" date="2021" name="PeerJ">
        <title>Extensive microbial diversity within the chicken gut microbiome revealed by metagenomics and culture.</title>
        <authorList>
            <person name="Gilroy R."/>
            <person name="Ravi A."/>
            <person name="Getino M."/>
            <person name="Pursley I."/>
            <person name="Horton D.L."/>
            <person name="Alikhan N.F."/>
            <person name="Baker D."/>
            <person name="Gharbi K."/>
            <person name="Hall N."/>
            <person name="Watson M."/>
            <person name="Adriaenssens E.M."/>
            <person name="Foster-Nyarko E."/>
            <person name="Jarju S."/>
            <person name="Secka A."/>
            <person name="Antonio M."/>
            <person name="Oren A."/>
            <person name="Chaudhuri R.R."/>
            <person name="La Ragione R."/>
            <person name="Hildebrand F."/>
            <person name="Pallen M.J."/>
        </authorList>
    </citation>
    <scope>NUCLEOTIDE SEQUENCE</scope>
    <source>
        <strain evidence="15">17113</strain>
    </source>
</reference>
<evidence type="ECO:0000256" key="6">
    <source>
        <dbReference type="ARBA" id="ARBA00022552"/>
    </source>
</evidence>
<dbReference type="InterPro" id="IPR029026">
    <property type="entry name" value="tRNA_m1G_MTases_N"/>
</dbReference>
<dbReference type="SUPFAM" id="SSF75217">
    <property type="entry name" value="alpha/beta knot"/>
    <property type="match status" value="1"/>
</dbReference>
<accession>A0A9D9DGD9</accession>
<proteinExistence type="inferred from homology"/>
<dbReference type="Pfam" id="PF20260">
    <property type="entry name" value="PUA_4"/>
    <property type="match status" value="1"/>
</dbReference>
<evidence type="ECO:0000256" key="2">
    <source>
        <dbReference type="ARBA" id="ARBA00005528"/>
    </source>
</evidence>
<dbReference type="GO" id="GO:0070042">
    <property type="term" value="F:rRNA (uridine-N3-)-methyltransferase activity"/>
    <property type="evidence" value="ECO:0007669"/>
    <property type="project" value="TreeGrafter"/>
</dbReference>
<dbReference type="GO" id="GO:0005737">
    <property type="term" value="C:cytoplasm"/>
    <property type="evidence" value="ECO:0007669"/>
    <property type="project" value="UniProtKB-SubCell"/>
</dbReference>
<dbReference type="SUPFAM" id="SSF88697">
    <property type="entry name" value="PUA domain-like"/>
    <property type="match status" value="1"/>
</dbReference>
<dbReference type="EC" id="2.1.1.193" evidence="3 12"/>
<dbReference type="InterPro" id="IPR029028">
    <property type="entry name" value="Alpha/beta_knot_MTases"/>
</dbReference>
<evidence type="ECO:0000256" key="9">
    <source>
        <dbReference type="ARBA" id="ARBA00022691"/>
    </source>
</evidence>
<evidence type="ECO:0000256" key="3">
    <source>
        <dbReference type="ARBA" id="ARBA00012328"/>
    </source>
</evidence>
<dbReference type="EMBL" id="JADINA010000009">
    <property type="protein sequence ID" value="MBO8425926.1"/>
    <property type="molecule type" value="Genomic_DNA"/>
</dbReference>
<comment type="similarity">
    <text evidence="2 12">Belongs to the RNA methyltransferase RsmE family.</text>
</comment>
<dbReference type="InterPro" id="IPR015947">
    <property type="entry name" value="PUA-like_sf"/>
</dbReference>
<comment type="function">
    <text evidence="10 12">Specifically methylates the N3 position of the uracil ring of uridine 1498 (m3U1498) in 16S rRNA. Acts on the fully assembled 30S ribosomal subunit.</text>
</comment>
<dbReference type="InterPro" id="IPR046886">
    <property type="entry name" value="RsmE_MTase_dom"/>
</dbReference>
<protein>
    <recommendedName>
        <fullName evidence="4 12">Ribosomal RNA small subunit methyltransferase E</fullName>
        <ecNumber evidence="3 12">2.1.1.193</ecNumber>
    </recommendedName>
</protein>
<organism evidence="15 16">
    <name type="scientific">Candidatus Alloenteromonas pullistercoris</name>
    <dbReference type="NCBI Taxonomy" id="2840785"/>
    <lineage>
        <taxon>Bacteria</taxon>
        <taxon>Bacillati</taxon>
        <taxon>Bacillota</taxon>
        <taxon>Bacillota incertae sedis</taxon>
        <taxon>Candidatus Alloenteromonas</taxon>
    </lineage>
</organism>
<keyword evidence="8 12" id="KW-0808">Transferase</keyword>
<dbReference type="AlphaFoldDB" id="A0A9D9DGD9"/>
<dbReference type="CDD" id="cd18084">
    <property type="entry name" value="RsmE-like"/>
    <property type="match status" value="1"/>
</dbReference>
<dbReference type="InterPro" id="IPR046887">
    <property type="entry name" value="RsmE_PUA-like"/>
</dbReference>
<evidence type="ECO:0000256" key="4">
    <source>
        <dbReference type="ARBA" id="ARBA00013673"/>
    </source>
</evidence>
<dbReference type="GO" id="GO:0070475">
    <property type="term" value="P:rRNA base methylation"/>
    <property type="evidence" value="ECO:0007669"/>
    <property type="project" value="TreeGrafter"/>
</dbReference>
<feature type="domain" description="Ribosomal RNA small subunit methyltransferase E methyltransferase" evidence="13">
    <location>
        <begin position="67"/>
        <end position="225"/>
    </location>
</feature>
<keyword evidence="6 12" id="KW-0698">rRNA processing</keyword>
<dbReference type="PANTHER" id="PTHR30027">
    <property type="entry name" value="RIBOSOMAL RNA SMALL SUBUNIT METHYLTRANSFERASE E"/>
    <property type="match status" value="1"/>
</dbReference>
<evidence type="ECO:0000313" key="15">
    <source>
        <dbReference type="EMBL" id="MBO8425926.1"/>
    </source>
</evidence>
<dbReference type="PANTHER" id="PTHR30027:SF3">
    <property type="entry name" value="16S RRNA (URACIL(1498)-N(3))-METHYLTRANSFERASE"/>
    <property type="match status" value="1"/>
</dbReference>
<evidence type="ECO:0000256" key="7">
    <source>
        <dbReference type="ARBA" id="ARBA00022603"/>
    </source>
</evidence>
<evidence type="ECO:0000259" key="14">
    <source>
        <dbReference type="Pfam" id="PF20260"/>
    </source>
</evidence>
<dbReference type="InterPro" id="IPR006700">
    <property type="entry name" value="RsmE"/>
</dbReference>
<dbReference type="Pfam" id="PF04452">
    <property type="entry name" value="Methyltrans_RNA"/>
    <property type="match status" value="1"/>
</dbReference>
<evidence type="ECO:0000256" key="1">
    <source>
        <dbReference type="ARBA" id="ARBA00004496"/>
    </source>
</evidence>
<evidence type="ECO:0000256" key="11">
    <source>
        <dbReference type="ARBA" id="ARBA00047944"/>
    </source>
</evidence>
<name>A0A9D9DGD9_9FIRM</name>
<comment type="subcellular location">
    <subcellularLocation>
        <location evidence="1 12">Cytoplasm</location>
    </subcellularLocation>
</comment>
<keyword evidence="9 12" id="KW-0949">S-adenosyl-L-methionine</keyword>
<keyword evidence="5 12" id="KW-0963">Cytoplasm</keyword>